<dbReference type="InterPro" id="IPR001650">
    <property type="entry name" value="Helicase_C-like"/>
</dbReference>
<dbReference type="Gene3D" id="3.40.50.300">
    <property type="entry name" value="P-loop containing nucleotide triphosphate hydrolases"/>
    <property type="match status" value="2"/>
</dbReference>
<keyword evidence="4" id="KW-0690">Ribosome biogenesis</keyword>
<dbReference type="GO" id="GO:0005829">
    <property type="term" value="C:cytosol"/>
    <property type="evidence" value="ECO:0007669"/>
    <property type="project" value="TreeGrafter"/>
</dbReference>
<dbReference type="InterPro" id="IPR011545">
    <property type="entry name" value="DEAD/DEAH_box_helicase_dom"/>
</dbReference>
<feature type="compositionally biased region" description="Basic residues" evidence="14">
    <location>
        <begin position="595"/>
        <end position="611"/>
    </location>
</feature>
<keyword evidence="9" id="KW-0694">RNA-binding</keyword>
<dbReference type="GO" id="GO:0016787">
    <property type="term" value="F:hydrolase activity"/>
    <property type="evidence" value="ECO:0007669"/>
    <property type="project" value="UniProtKB-KW"/>
</dbReference>
<feature type="region of interest" description="Disordered" evidence="14">
    <location>
        <begin position="595"/>
        <end position="629"/>
    </location>
</feature>
<keyword evidence="7" id="KW-0347">Helicase</keyword>
<protein>
    <recommendedName>
        <fullName evidence="3">RNA helicase</fullName>
        <ecNumber evidence="3">3.6.4.13</ecNumber>
    </recommendedName>
</protein>
<evidence type="ECO:0000256" key="2">
    <source>
        <dbReference type="ARBA" id="ARBA00004123"/>
    </source>
</evidence>
<evidence type="ECO:0000256" key="12">
    <source>
        <dbReference type="ARBA" id="ARBA00047984"/>
    </source>
</evidence>
<comment type="subcellular location">
    <subcellularLocation>
        <location evidence="2">Nucleus</location>
    </subcellularLocation>
</comment>
<dbReference type="InterPro" id="IPR014001">
    <property type="entry name" value="Helicase_ATP-bd"/>
</dbReference>
<dbReference type="Pfam" id="PF00271">
    <property type="entry name" value="Helicase_C"/>
    <property type="match status" value="2"/>
</dbReference>
<dbReference type="GO" id="GO:0005524">
    <property type="term" value="F:ATP binding"/>
    <property type="evidence" value="ECO:0007669"/>
    <property type="project" value="UniProtKB-KW"/>
</dbReference>
<feature type="domain" description="DEAD-box RNA helicase Q" evidence="17">
    <location>
        <begin position="29"/>
        <end position="57"/>
    </location>
</feature>
<dbReference type="InterPro" id="IPR027417">
    <property type="entry name" value="P-loop_NTPase"/>
</dbReference>
<evidence type="ECO:0000256" key="10">
    <source>
        <dbReference type="ARBA" id="ARBA00023242"/>
    </source>
</evidence>
<dbReference type="CDD" id="cd18787">
    <property type="entry name" value="SF2_C_DEAD"/>
    <property type="match status" value="1"/>
</dbReference>
<dbReference type="SMART" id="SM00487">
    <property type="entry name" value="DEXDc"/>
    <property type="match status" value="1"/>
</dbReference>
<dbReference type="GO" id="GO:0010467">
    <property type="term" value="P:gene expression"/>
    <property type="evidence" value="ECO:0007669"/>
    <property type="project" value="UniProtKB-ARBA"/>
</dbReference>
<keyword evidence="8" id="KW-0067">ATP-binding</keyword>
<dbReference type="AlphaFoldDB" id="A0A9P4UUP3"/>
<evidence type="ECO:0000259" key="16">
    <source>
        <dbReference type="PROSITE" id="PS51194"/>
    </source>
</evidence>
<evidence type="ECO:0000256" key="13">
    <source>
        <dbReference type="PROSITE-ProRule" id="PRU00552"/>
    </source>
</evidence>
<organism evidence="18 19">
    <name type="scientific">Polychaeton citri CBS 116435</name>
    <dbReference type="NCBI Taxonomy" id="1314669"/>
    <lineage>
        <taxon>Eukaryota</taxon>
        <taxon>Fungi</taxon>
        <taxon>Dikarya</taxon>
        <taxon>Ascomycota</taxon>
        <taxon>Pezizomycotina</taxon>
        <taxon>Dothideomycetes</taxon>
        <taxon>Dothideomycetidae</taxon>
        <taxon>Capnodiales</taxon>
        <taxon>Capnodiaceae</taxon>
        <taxon>Polychaeton</taxon>
    </lineage>
</organism>
<dbReference type="OrthoDB" id="1191041at2759"/>
<evidence type="ECO:0000256" key="4">
    <source>
        <dbReference type="ARBA" id="ARBA00022517"/>
    </source>
</evidence>
<dbReference type="Proteomes" id="UP000799441">
    <property type="component" value="Unassembled WGS sequence"/>
</dbReference>
<evidence type="ECO:0000313" key="19">
    <source>
        <dbReference type="Proteomes" id="UP000799441"/>
    </source>
</evidence>
<dbReference type="CDD" id="cd17961">
    <property type="entry name" value="DEADc_DDX56"/>
    <property type="match status" value="1"/>
</dbReference>
<evidence type="ECO:0000256" key="6">
    <source>
        <dbReference type="ARBA" id="ARBA00022801"/>
    </source>
</evidence>
<dbReference type="Pfam" id="PF00270">
    <property type="entry name" value="DEAD"/>
    <property type="match status" value="1"/>
</dbReference>
<comment type="similarity">
    <text evidence="11">Belongs to the DEAD box helicase family. DDX56/DBP9 subfamily.</text>
</comment>
<evidence type="ECO:0000256" key="1">
    <source>
        <dbReference type="ARBA" id="ARBA00003706"/>
    </source>
</evidence>
<comment type="function">
    <text evidence="1">ATP-binding RNA helicase involved in the biogenesis of 60S ribosomal subunits and is required for the normal formation of 25S and 5.8S rRNAs.</text>
</comment>
<dbReference type="EMBL" id="MU003768">
    <property type="protein sequence ID" value="KAF2725340.1"/>
    <property type="molecule type" value="Genomic_DNA"/>
</dbReference>
<dbReference type="PROSITE" id="PS51192">
    <property type="entry name" value="HELICASE_ATP_BIND_1"/>
    <property type="match status" value="1"/>
</dbReference>
<dbReference type="GO" id="GO:0003723">
    <property type="term" value="F:RNA binding"/>
    <property type="evidence" value="ECO:0007669"/>
    <property type="project" value="UniProtKB-KW"/>
</dbReference>
<comment type="caution">
    <text evidence="18">The sequence shown here is derived from an EMBL/GenBank/DDBJ whole genome shotgun (WGS) entry which is preliminary data.</text>
</comment>
<dbReference type="GO" id="GO:0005634">
    <property type="term" value="C:nucleus"/>
    <property type="evidence" value="ECO:0007669"/>
    <property type="project" value="UniProtKB-SubCell"/>
</dbReference>
<feature type="region of interest" description="Disordered" evidence="14">
    <location>
        <begin position="354"/>
        <end position="398"/>
    </location>
</feature>
<name>A0A9P4UUP3_9PEZI</name>
<dbReference type="GO" id="GO:0003724">
    <property type="term" value="F:RNA helicase activity"/>
    <property type="evidence" value="ECO:0007669"/>
    <property type="project" value="UniProtKB-EC"/>
</dbReference>
<dbReference type="PROSITE" id="PS51194">
    <property type="entry name" value="HELICASE_CTER"/>
    <property type="match status" value="1"/>
</dbReference>
<evidence type="ECO:0000256" key="8">
    <source>
        <dbReference type="ARBA" id="ARBA00022840"/>
    </source>
</evidence>
<dbReference type="EC" id="3.6.4.13" evidence="3"/>
<keyword evidence="5" id="KW-0547">Nucleotide-binding</keyword>
<gene>
    <name evidence="18" type="ORF">K431DRAFT_215896</name>
</gene>
<reference evidence="18" key="1">
    <citation type="journal article" date="2020" name="Stud. Mycol.">
        <title>101 Dothideomycetes genomes: a test case for predicting lifestyles and emergence of pathogens.</title>
        <authorList>
            <person name="Haridas S."/>
            <person name="Albert R."/>
            <person name="Binder M."/>
            <person name="Bloem J."/>
            <person name="Labutti K."/>
            <person name="Salamov A."/>
            <person name="Andreopoulos B."/>
            <person name="Baker S."/>
            <person name="Barry K."/>
            <person name="Bills G."/>
            <person name="Bluhm B."/>
            <person name="Cannon C."/>
            <person name="Castanera R."/>
            <person name="Culley D."/>
            <person name="Daum C."/>
            <person name="Ezra D."/>
            <person name="Gonzalez J."/>
            <person name="Henrissat B."/>
            <person name="Kuo A."/>
            <person name="Liang C."/>
            <person name="Lipzen A."/>
            <person name="Lutzoni F."/>
            <person name="Magnuson J."/>
            <person name="Mondo S."/>
            <person name="Nolan M."/>
            <person name="Ohm R."/>
            <person name="Pangilinan J."/>
            <person name="Park H.-J."/>
            <person name="Ramirez L."/>
            <person name="Alfaro M."/>
            <person name="Sun H."/>
            <person name="Tritt A."/>
            <person name="Yoshinaga Y."/>
            <person name="Zwiers L.-H."/>
            <person name="Turgeon B."/>
            <person name="Goodwin S."/>
            <person name="Spatafora J."/>
            <person name="Crous P."/>
            <person name="Grigoriev I."/>
        </authorList>
    </citation>
    <scope>NUCLEOTIDE SEQUENCE</scope>
    <source>
        <strain evidence="18">CBS 116435</strain>
    </source>
</reference>
<evidence type="ECO:0000259" key="15">
    <source>
        <dbReference type="PROSITE" id="PS51192"/>
    </source>
</evidence>
<dbReference type="PANTHER" id="PTHR47959:SF21">
    <property type="entry name" value="DEAD-BOX HELICASE 56"/>
    <property type="match status" value="1"/>
</dbReference>
<keyword evidence="19" id="KW-1185">Reference proteome</keyword>
<evidence type="ECO:0000256" key="7">
    <source>
        <dbReference type="ARBA" id="ARBA00022806"/>
    </source>
</evidence>
<evidence type="ECO:0000256" key="9">
    <source>
        <dbReference type="ARBA" id="ARBA00022884"/>
    </source>
</evidence>
<dbReference type="GO" id="GO:0042254">
    <property type="term" value="P:ribosome biogenesis"/>
    <property type="evidence" value="ECO:0007669"/>
    <property type="project" value="UniProtKB-KW"/>
</dbReference>
<keyword evidence="10" id="KW-0539">Nucleus</keyword>
<feature type="domain" description="Helicase ATP-binding" evidence="15">
    <location>
        <begin position="60"/>
        <end position="238"/>
    </location>
</feature>
<evidence type="ECO:0000256" key="14">
    <source>
        <dbReference type="SAM" id="MobiDB-lite"/>
    </source>
</evidence>
<evidence type="ECO:0000256" key="3">
    <source>
        <dbReference type="ARBA" id="ARBA00012552"/>
    </source>
</evidence>
<dbReference type="SUPFAM" id="SSF52540">
    <property type="entry name" value="P-loop containing nucleoside triphosphate hydrolases"/>
    <property type="match status" value="2"/>
</dbReference>
<evidence type="ECO:0000259" key="17">
    <source>
        <dbReference type="PROSITE" id="PS51195"/>
    </source>
</evidence>
<dbReference type="InterPro" id="IPR014014">
    <property type="entry name" value="RNA_helicase_DEAD_Q_motif"/>
</dbReference>
<keyword evidence="6" id="KW-0378">Hydrolase</keyword>
<feature type="region of interest" description="Disordered" evidence="14">
    <location>
        <begin position="1"/>
        <end position="22"/>
    </location>
</feature>
<sequence length="629" mass="70318">MSKRKLNQLDIPESVEHGDTASQPIELTSNFAHLELDARLLKAVTQEKFATPTPVQAKAIPLILKGEDILARAKTGSGKTIAYLLPIIHYILQRKQSLETANSVSALILVPTKELASQVTSTFKSFTRFCGSDIKGENITRKEDAVVTCARLAASPDVVIATPGQTTRWVNEGSLGLDQLKYLVVDEADLVLSYGYEEDIENIAPALPAGFQAILMSATLRTEVDRLTSLLLSRNSTGSSATQRKPTILDLSAYEAAEVPKLSQYVVRCAEDEKFLLIYTIFKLQLIKGKVIVFVADVDRCYRLKLFLEQFGVRSCVLNSELPVNSRSHVVQEFNKGVYDILIAADDKEVIGNEEGSSKRRKVSQEEQQQAEGIQSEDVNGDITAKHPSAKKSRKDDKEYGISRGLDFRNVSCVLNFDLPATSKSYTHRIGRTARAGQAGMALSFVIPKEKYRKHKPTSIPQCENDEKTLTKIEKKQAEAGSNVEEWQFDMTKLEGFRYRLADALRSVTRIAVREARAKELRNELINSARLKQHFEENPDELRHLRRHDEETHAVKMQPHLRHVPDYLLPSGGKAAVTKDSGFVGMRKDKENRIRKARALNKSRSRGRLAKAKGLDPLKSLNVRGRGKK</sequence>
<evidence type="ECO:0000313" key="18">
    <source>
        <dbReference type="EMBL" id="KAF2725340.1"/>
    </source>
</evidence>
<feature type="short sequence motif" description="Q motif" evidence="13">
    <location>
        <begin position="29"/>
        <end position="57"/>
    </location>
</feature>
<dbReference type="InterPro" id="IPR050079">
    <property type="entry name" value="DEAD_box_RNA_helicase"/>
</dbReference>
<feature type="domain" description="Helicase C-terminal" evidence="16">
    <location>
        <begin position="261"/>
        <end position="492"/>
    </location>
</feature>
<dbReference type="SMART" id="SM00490">
    <property type="entry name" value="HELICc"/>
    <property type="match status" value="1"/>
</dbReference>
<comment type="catalytic activity">
    <reaction evidence="12">
        <text>ATP + H2O = ADP + phosphate + H(+)</text>
        <dbReference type="Rhea" id="RHEA:13065"/>
        <dbReference type="ChEBI" id="CHEBI:15377"/>
        <dbReference type="ChEBI" id="CHEBI:15378"/>
        <dbReference type="ChEBI" id="CHEBI:30616"/>
        <dbReference type="ChEBI" id="CHEBI:43474"/>
        <dbReference type="ChEBI" id="CHEBI:456216"/>
        <dbReference type="EC" id="3.6.4.13"/>
    </reaction>
</comment>
<accession>A0A9P4UUP3</accession>
<evidence type="ECO:0000256" key="5">
    <source>
        <dbReference type="ARBA" id="ARBA00022741"/>
    </source>
</evidence>
<evidence type="ECO:0000256" key="11">
    <source>
        <dbReference type="ARBA" id="ARBA00038041"/>
    </source>
</evidence>
<dbReference type="PROSITE" id="PS51195">
    <property type="entry name" value="Q_MOTIF"/>
    <property type="match status" value="1"/>
</dbReference>
<dbReference type="PANTHER" id="PTHR47959">
    <property type="entry name" value="ATP-DEPENDENT RNA HELICASE RHLE-RELATED"/>
    <property type="match status" value="1"/>
</dbReference>
<proteinExistence type="inferred from homology"/>